<dbReference type="OrthoDB" id="8617687at2"/>
<accession>Q2SM11</accession>
<gene>
    <name evidence="1" type="ordered locus">HCH_01453</name>
</gene>
<dbReference type="KEGG" id="hch:HCH_01453"/>
<sequence>MIVAETTGISISLDPLETEDQVGSIKFDLNIKFNTQNQASEFTLNNLWIEEAELNKFETQL</sequence>
<proteinExistence type="predicted"/>
<organism evidence="1 2">
    <name type="scientific">Hahella chejuensis (strain KCTC 2396)</name>
    <dbReference type="NCBI Taxonomy" id="349521"/>
    <lineage>
        <taxon>Bacteria</taxon>
        <taxon>Pseudomonadati</taxon>
        <taxon>Pseudomonadota</taxon>
        <taxon>Gammaproteobacteria</taxon>
        <taxon>Oceanospirillales</taxon>
        <taxon>Hahellaceae</taxon>
        <taxon>Hahella</taxon>
    </lineage>
</organism>
<dbReference type="RefSeq" id="WP_011395386.1">
    <property type="nucleotide sequence ID" value="NC_007645.1"/>
</dbReference>
<dbReference type="HOGENOM" id="CLU_2916122_0_0_6"/>
<evidence type="ECO:0000313" key="1">
    <source>
        <dbReference type="EMBL" id="ABC28313.1"/>
    </source>
</evidence>
<name>Q2SM11_HAHCH</name>
<reference evidence="1 2" key="1">
    <citation type="journal article" date="2005" name="Nucleic Acids Res.">
        <title>Genomic blueprint of Hahella chejuensis, a marine microbe producing an algicidal agent.</title>
        <authorList>
            <person name="Jeong H."/>
            <person name="Yim J.H."/>
            <person name="Lee C."/>
            <person name="Choi S.-H."/>
            <person name="Park Y.K."/>
            <person name="Yoon S.H."/>
            <person name="Hur C.-G."/>
            <person name="Kang H.-Y."/>
            <person name="Kim D."/>
            <person name="Lee H.H."/>
            <person name="Park K.H."/>
            <person name="Park S.-H."/>
            <person name="Park H.-S."/>
            <person name="Lee H.K."/>
            <person name="Oh T.K."/>
            <person name="Kim J.F."/>
        </authorList>
    </citation>
    <scope>NUCLEOTIDE SEQUENCE [LARGE SCALE GENOMIC DNA]</scope>
    <source>
        <strain evidence="1 2">KCTC 2396</strain>
    </source>
</reference>
<evidence type="ECO:0000313" key="2">
    <source>
        <dbReference type="Proteomes" id="UP000000238"/>
    </source>
</evidence>
<keyword evidence="2" id="KW-1185">Reference proteome</keyword>
<dbReference type="AlphaFoldDB" id="Q2SM11"/>
<dbReference type="Proteomes" id="UP000000238">
    <property type="component" value="Chromosome"/>
</dbReference>
<dbReference type="EMBL" id="CP000155">
    <property type="protein sequence ID" value="ABC28313.1"/>
    <property type="molecule type" value="Genomic_DNA"/>
</dbReference>
<protein>
    <submittedName>
        <fullName evidence="1">Uncharacterized protein</fullName>
    </submittedName>
</protein>